<evidence type="ECO:0000313" key="2">
    <source>
        <dbReference type="EMBL" id="KRM87491.1"/>
    </source>
</evidence>
<feature type="transmembrane region" description="Helical" evidence="1">
    <location>
        <begin position="29"/>
        <end position="54"/>
    </location>
</feature>
<accession>A0A0R2CIH3</accession>
<evidence type="ECO:0000256" key="1">
    <source>
        <dbReference type="SAM" id="Phobius"/>
    </source>
</evidence>
<keyword evidence="1" id="KW-0812">Transmembrane</keyword>
<dbReference type="RefSeq" id="WP_054749909.1">
    <property type="nucleotide sequence ID" value="NZ_AYZK01000002.1"/>
</dbReference>
<gene>
    <name evidence="2" type="ORF">FD19_GL000998</name>
</gene>
<feature type="transmembrane region" description="Helical" evidence="1">
    <location>
        <begin position="74"/>
        <end position="96"/>
    </location>
</feature>
<dbReference type="OrthoDB" id="9937792at2"/>
<evidence type="ECO:0000313" key="3">
    <source>
        <dbReference type="Proteomes" id="UP000051789"/>
    </source>
</evidence>
<dbReference type="AlphaFoldDB" id="A0A0R2CIH3"/>
<reference evidence="2 3" key="1">
    <citation type="journal article" date="2015" name="Genome Announc.">
        <title>Expanding the biotechnology potential of lactobacilli through comparative genomics of 213 strains and associated genera.</title>
        <authorList>
            <person name="Sun Z."/>
            <person name="Harris H.M."/>
            <person name="McCann A."/>
            <person name="Guo C."/>
            <person name="Argimon S."/>
            <person name="Zhang W."/>
            <person name="Yang X."/>
            <person name="Jeffery I.B."/>
            <person name="Cooney J.C."/>
            <person name="Kagawa T.F."/>
            <person name="Liu W."/>
            <person name="Song Y."/>
            <person name="Salvetti E."/>
            <person name="Wrobel A."/>
            <person name="Rasinkangas P."/>
            <person name="Parkhill J."/>
            <person name="Rea M.C."/>
            <person name="O'Sullivan O."/>
            <person name="Ritari J."/>
            <person name="Douillard F.P."/>
            <person name="Paul Ross R."/>
            <person name="Yang R."/>
            <person name="Briner A.E."/>
            <person name="Felis G.E."/>
            <person name="de Vos W.M."/>
            <person name="Barrangou R."/>
            <person name="Klaenhammer T.R."/>
            <person name="Caufield P.W."/>
            <person name="Cui Y."/>
            <person name="Zhang H."/>
            <person name="O'Toole P.W."/>
        </authorList>
    </citation>
    <scope>NUCLEOTIDE SEQUENCE [LARGE SCALE GENOMIC DNA]</scope>
    <source>
        <strain evidence="2 3">DSM 22698</strain>
    </source>
</reference>
<comment type="caution">
    <text evidence="2">The sequence shown here is derived from an EMBL/GenBank/DDBJ whole genome shotgun (WGS) entry which is preliminary data.</text>
</comment>
<proteinExistence type="predicted"/>
<dbReference type="PATRIC" id="fig|1423810.4.peg.1022"/>
<dbReference type="Proteomes" id="UP000051789">
    <property type="component" value="Unassembled WGS sequence"/>
</dbReference>
<dbReference type="EMBL" id="AYZK01000002">
    <property type="protein sequence ID" value="KRM87491.1"/>
    <property type="molecule type" value="Genomic_DNA"/>
</dbReference>
<protein>
    <submittedName>
        <fullName evidence="2">Uncharacterized protein</fullName>
    </submittedName>
</protein>
<name>A0A0R2CIH3_9LACO</name>
<sequence>MARTSAQLIAQLKHQLTRTRTVRATMRSANIWATVLDILWVTAALLALLSLFVYLSDPTLRVLYWYQLTTPAFWAGNIVLFWPWAALLGLSVLELVRLGIRTFRSHRVAANIQQHPDTVVLAQILRINGRIAMTYSQPNDALPVPQVIANLSDADRVLWKDLTAQRCHHSGASGHQFTGYDDQGIRRFLAARTTLRVYEFINTTNTIPYLWSTSDGDDVAVYYQPQSGPAHLIMARITPKGSIQHSSLRLWLLLTFAEIRSIGEDS</sequence>
<keyword evidence="1" id="KW-1133">Transmembrane helix</keyword>
<keyword evidence="3" id="KW-1185">Reference proteome</keyword>
<keyword evidence="1" id="KW-0472">Membrane</keyword>
<organism evidence="2 3">
    <name type="scientific">Lacticaseibacillus thailandensis DSM 22698 = JCM 13996</name>
    <dbReference type="NCBI Taxonomy" id="1423810"/>
    <lineage>
        <taxon>Bacteria</taxon>
        <taxon>Bacillati</taxon>
        <taxon>Bacillota</taxon>
        <taxon>Bacilli</taxon>
        <taxon>Lactobacillales</taxon>
        <taxon>Lactobacillaceae</taxon>
        <taxon>Lacticaseibacillus</taxon>
    </lineage>
</organism>